<feature type="region of interest" description="Disordered" evidence="1">
    <location>
        <begin position="1"/>
        <end position="38"/>
    </location>
</feature>
<feature type="compositionally biased region" description="Low complexity" evidence="1">
    <location>
        <begin position="246"/>
        <end position="263"/>
    </location>
</feature>
<feature type="compositionally biased region" description="Low complexity" evidence="1">
    <location>
        <begin position="190"/>
        <end position="202"/>
    </location>
</feature>
<feature type="region of interest" description="Disordered" evidence="1">
    <location>
        <begin position="687"/>
        <end position="728"/>
    </location>
</feature>
<evidence type="ECO:0000313" key="2">
    <source>
        <dbReference type="EMBL" id="KAJ5433388.1"/>
    </source>
</evidence>
<feature type="compositionally biased region" description="Polar residues" evidence="1">
    <location>
        <begin position="517"/>
        <end position="533"/>
    </location>
</feature>
<dbReference type="RefSeq" id="XP_056760679.1">
    <property type="nucleotide sequence ID" value="XM_056915925.1"/>
</dbReference>
<evidence type="ECO:0000256" key="1">
    <source>
        <dbReference type="SAM" id="MobiDB-lite"/>
    </source>
</evidence>
<organism evidence="2 3">
    <name type="scientific">Penicillium daleae</name>
    <dbReference type="NCBI Taxonomy" id="63821"/>
    <lineage>
        <taxon>Eukaryota</taxon>
        <taxon>Fungi</taxon>
        <taxon>Dikarya</taxon>
        <taxon>Ascomycota</taxon>
        <taxon>Pezizomycotina</taxon>
        <taxon>Eurotiomycetes</taxon>
        <taxon>Eurotiomycetidae</taxon>
        <taxon>Eurotiales</taxon>
        <taxon>Aspergillaceae</taxon>
        <taxon>Penicillium</taxon>
    </lineage>
</organism>
<feature type="region of interest" description="Disordered" evidence="1">
    <location>
        <begin position="572"/>
        <end position="600"/>
    </location>
</feature>
<dbReference type="AlphaFoldDB" id="A0AAD6BVS2"/>
<sequence>MVALKKLFQAERAPSRPSTGAGFNGMESEDPYFGTVESPTRNKFQNLLSAGPPSPAIPSPGLRAFQAQDVAHHFDQIEKQFEDLHQHLSERPVSSQSQCPPPVPNRFVRKDPNARHIDLMEAIAPPEQATDSNSPVASPPTSPYNEDVAERNMTRFLRIQYRSGFASSRILSALYQEDVADRNIAKYSGASRSLSSLSCRSSPPAPGRVRNLSRDGQRKRNARKSNWTSDGDLRARSASPNSAFGASSRNSQASSLLRQQRSAPSLFPDEDGDEAQPPVIQRLGVPPAHKQGKRWSNTPLPDSPTLPTPISDGGSASENRMDSSPALRAPITTTRSSSLTSTSKSPPSSSGSASRKNVRDLSINTDLAAQGRPKIAHRAIQPPTPSTHEMKRAPSIAEVMHSPLRAPTPPQPSPRFKVSEMMDLFNKAYMSTQAISPHPTYESLQDAIVREINSHEAFNKVPLPAAGPPFTPSPTQETFDRRPWSAHPGLSRSASAASISKIMRKSSFRKHKRNADSRQSISTTIFRKASSSPSRRRHTDAPIPSPGLLADIKQSQETASPEQLTYMDVLYRATNDKPGTSSSKRPQSSRKRGRSDSTSNLSAIIRANAEMPHTPGPIGAIYCMQAHSNSSKDSQNTGSHEDSDDDIIHLPSVAAPPPRVQIDAVDDNNVRYVIDSATATDAQRLMSWPQRSRRNKSPVPTSTPCDNSLSPLSHARMQLRGNRSVETY</sequence>
<feature type="region of interest" description="Disordered" evidence="1">
    <location>
        <begin position="462"/>
        <end position="548"/>
    </location>
</feature>
<feature type="compositionally biased region" description="Basic residues" evidence="1">
    <location>
        <begin position="502"/>
        <end position="513"/>
    </location>
</feature>
<dbReference type="EMBL" id="JAPVEA010000009">
    <property type="protein sequence ID" value="KAJ5433388.1"/>
    <property type="molecule type" value="Genomic_DNA"/>
</dbReference>
<name>A0AAD6BVS2_9EURO</name>
<reference evidence="2" key="1">
    <citation type="submission" date="2022-12" db="EMBL/GenBank/DDBJ databases">
        <authorList>
            <person name="Petersen C."/>
        </authorList>
    </citation>
    <scope>NUCLEOTIDE SEQUENCE</scope>
    <source>
        <strain evidence="2">IBT 16125</strain>
    </source>
</reference>
<feature type="compositionally biased region" description="Polar residues" evidence="1">
    <location>
        <begin position="698"/>
        <end position="711"/>
    </location>
</feature>
<feature type="region of interest" description="Disordered" evidence="1">
    <location>
        <begin position="190"/>
        <end position="392"/>
    </location>
</feature>
<feature type="compositionally biased region" description="Low complexity" evidence="1">
    <location>
        <begin position="330"/>
        <end position="354"/>
    </location>
</feature>
<dbReference type="Proteomes" id="UP001213681">
    <property type="component" value="Unassembled WGS sequence"/>
</dbReference>
<accession>A0AAD6BVS2</accession>
<dbReference type="GeneID" id="81606168"/>
<reference evidence="2" key="2">
    <citation type="journal article" date="2023" name="IMA Fungus">
        <title>Comparative genomic study of the Penicillium genus elucidates a diverse pangenome and 15 lateral gene transfer events.</title>
        <authorList>
            <person name="Petersen C."/>
            <person name="Sorensen T."/>
            <person name="Nielsen M.R."/>
            <person name="Sondergaard T.E."/>
            <person name="Sorensen J.L."/>
            <person name="Fitzpatrick D.A."/>
            <person name="Frisvad J.C."/>
            <person name="Nielsen K.L."/>
        </authorList>
    </citation>
    <scope>NUCLEOTIDE SEQUENCE</scope>
    <source>
        <strain evidence="2">IBT 16125</strain>
    </source>
</reference>
<comment type="caution">
    <text evidence="2">The sequence shown here is derived from an EMBL/GenBank/DDBJ whole genome shotgun (WGS) entry which is preliminary data.</text>
</comment>
<keyword evidence="3" id="KW-1185">Reference proteome</keyword>
<feature type="compositionally biased region" description="Low complexity" evidence="1">
    <location>
        <begin position="491"/>
        <end position="501"/>
    </location>
</feature>
<feature type="compositionally biased region" description="Polar residues" evidence="1">
    <location>
        <begin position="628"/>
        <end position="638"/>
    </location>
</feature>
<feature type="region of interest" description="Disordered" evidence="1">
    <location>
        <begin position="628"/>
        <end position="660"/>
    </location>
</feature>
<protein>
    <submittedName>
        <fullName evidence="2">Uncharacterized protein</fullName>
    </submittedName>
</protein>
<gene>
    <name evidence="2" type="ORF">N7458_012544</name>
</gene>
<proteinExistence type="predicted"/>
<feature type="region of interest" description="Disordered" evidence="1">
    <location>
        <begin position="124"/>
        <end position="147"/>
    </location>
</feature>
<evidence type="ECO:0000313" key="3">
    <source>
        <dbReference type="Proteomes" id="UP001213681"/>
    </source>
</evidence>